<evidence type="ECO:0000313" key="1">
    <source>
        <dbReference type="EMBL" id="SCM71661.1"/>
    </source>
</evidence>
<accession>A0A212L276</accession>
<organism evidence="1">
    <name type="scientific">uncultured Desulfovibrio sp</name>
    <dbReference type="NCBI Taxonomy" id="167968"/>
    <lineage>
        <taxon>Bacteria</taxon>
        <taxon>Pseudomonadati</taxon>
        <taxon>Thermodesulfobacteriota</taxon>
        <taxon>Desulfovibrionia</taxon>
        <taxon>Desulfovibrionales</taxon>
        <taxon>Desulfovibrionaceae</taxon>
        <taxon>Desulfovibrio</taxon>
        <taxon>environmental samples</taxon>
    </lineage>
</organism>
<dbReference type="EMBL" id="FMJC01000002">
    <property type="protein sequence ID" value="SCM71661.1"/>
    <property type="molecule type" value="Genomic_DNA"/>
</dbReference>
<name>A0A212L276_9BACT</name>
<protein>
    <submittedName>
        <fullName evidence="1">Uncharacterized protein</fullName>
    </submittedName>
</protein>
<dbReference type="AlphaFoldDB" id="A0A212L276"/>
<proteinExistence type="predicted"/>
<reference evidence="1" key="1">
    <citation type="submission" date="2016-08" db="EMBL/GenBank/DDBJ databases">
        <authorList>
            <person name="Seilhamer J.J."/>
        </authorList>
    </citation>
    <scope>NUCLEOTIDE SEQUENCE</scope>
    <source>
        <strain evidence="1">86-1</strain>
    </source>
</reference>
<gene>
    <name evidence="1" type="ORF">KL86DES1_20113</name>
</gene>
<sequence>MLVLLFAVINRSAFNSNVFGGVVRLKCLVGEGPFCKRVPHPHPHPLKLLLCASIVYGVLPIRAGVSESEAARQHTITTCSCAQSATTSGRCLL</sequence>